<keyword evidence="4" id="KW-0548">Nucleotidyltransferase</keyword>
<dbReference type="GO" id="GO:0052621">
    <property type="term" value="F:diguanylate cyclase activity"/>
    <property type="evidence" value="ECO:0007669"/>
    <property type="project" value="UniProtKB-EC"/>
</dbReference>
<accession>A0ABU3QZX9</accession>
<gene>
    <name evidence="4" type="ORF">RT723_08275</name>
</gene>
<dbReference type="Gene3D" id="3.30.70.270">
    <property type="match status" value="1"/>
</dbReference>
<dbReference type="EMBL" id="JAWCUA010000007">
    <property type="protein sequence ID" value="MDU0112991.1"/>
    <property type="molecule type" value="Genomic_DNA"/>
</dbReference>
<dbReference type="Pfam" id="PF00990">
    <property type="entry name" value="GGDEF"/>
    <property type="match status" value="1"/>
</dbReference>
<evidence type="ECO:0000259" key="3">
    <source>
        <dbReference type="PROSITE" id="PS50887"/>
    </source>
</evidence>
<evidence type="ECO:0000256" key="1">
    <source>
        <dbReference type="ARBA" id="ARBA00012528"/>
    </source>
</evidence>
<protein>
    <recommendedName>
        <fullName evidence="1">diguanylate cyclase</fullName>
        <ecNumber evidence="1">2.7.7.65</ecNumber>
    </recommendedName>
</protein>
<comment type="catalytic activity">
    <reaction evidence="2">
        <text>2 GTP = 3',3'-c-di-GMP + 2 diphosphate</text>
        <dbReference type="Rhea" id="RHEA:24898"/>
        <dbReference type="ChEBI" id="CHEBI:33019"/>
        <dbReference type="ChEBI" id="CHEBI:37565"/>
        <dbReference type="ChEBI" id="CHEBI:58805"/>
        <dbReference type="EC" id="2.7.7.65"/>
    </reaction>
</comment>
<dbReference type="Gene3D" id="3.30.450.20">
    <property type="entry name" value="PAS domain"/>
    <property type="match status" value="1"/>
</dbReference>
<dbReference type="PANTHER" id="PTHR45138:SF9">
    <property type="entry name" value="DIGUANYLATE CYCLASE DGCM-RELATED"/>
    <property type="match status" value="1"/>
</dbReference>
<feature type="domain" description="GGDEF" evidence="3">
    <location>
        <begin position="176"/>
        <end position="306"/>
    </location>
</feature>
<comment type="caution">
    <text evidence="4">The sequence shown here is derived from an EMBL/GenBank/DDBJ whole genome shotgun (WGS) entry which is preliminary data.</text>
</comment>
<reference evidence="4 5" key="1">
    <citation type="submission" date="2023-10" db="EMBL/GenBank/DDBJ databases">
        <title>Psychrosphaera aquimaarina strain SW33 isolated from seawater.</title>
        <authorList>
            <person name="Bayburt H."/>
            <person name="Kim J.M."/>
            <person name="Choi B.J."/>
            <person name="Jeon C.O."/>
        </authorList>
    </citation>
    <scope>NUCLEOTIDE SEQUENCE [LARGE SCALE GENOMIC DNA]</scope>
    <source>
        <strain evidence="4 5">KCTC 52743</strain>
    </source>
</reference>
<dbReference type="CDD" id="cd01949">
    <property type="entry name" value="GGDEF"/>
    <property type="match status" value="1"/>
</dbReference>
<dbReference type="RefSeq" id="WP_315946629.1">
    <property type="nucleotide sequence ID" value="NZ_JAWCUA010000007.1"/>
</dbReference>
<dbReference type="PROSITE" id="PS50887">
    <property type="entry name" value="GGDEF"/>
    <property type="match status" value="1"/>
</dbReference>
<evidence type="ECO:0000313" key="5">
    <source>
        <dbReference type="Proteomes" id="UP001257914"/>
    </source>
</evidence>
<keyword evidence="4" id="KW-0808">Transferase</keyword>
<dbReference type="SUPFAM" id="SSF55785">
    <property type="entry name" value="PYP-like sensor domain (PAS domain)"/>
    <property type="match status" value="1"/>
</dbReference>
<organism evidence="4 5">
    <name type="scientific">Psychrosphaera aquimarina</name>
    <dbReference type="NCBI Taxonomy" id="2044854"/>
    <lineage>
        <taxon>Bacteria</taxon>
        <taxon>Pseudomonadati</taxon>
        <taxon>Pseudomonadota</taxon>
        <taxon>Gammaproteobacteria</taxon>
        <taxon>Alteromonadales</taxon>
        <taxon>Pseudoalteromonadaceae</taxon>
        <taxon>Psychrosphaera</taxon>
    </lineage>
</organism>
<dbReference type="InterPro" id="IPR043128">
    <property type="entry name" value="Rev_trsase/Diguanyl_cyclase"/>
</dbReference>
<keyword evidence="5" id="KW-1185">Reference proteome</keyword>
<dbReference type="SUPFAM" id="SSF55073">
    <property type="entry name" value="Nucleotide cyclase"/>
    <property type="match status" value="1"/>
</dbReference>
<proteinExistence type="predicted"/>
<dbReference type="SMART" id="SM00267">
    <property type="entry name" value="GGDEF"/>
    <property type="match status" value="1"/>
</dbReference>
<dbReference type="EC" id="2.7.7.65" evidence="1"/>
<evidence type="ECO:0000313" key="4">
    <source>
        <dbReference type="EMBL" id="MDU0112991.1"/>
    </source>
</evidence>
<dbReference type="InterPro" id="IPR035965">
    <property type="entry name" value="PAS-like_dom_sf"/>
</dbReference>
<dbReference type="PANTHER" id="PTHR45138">
    <property type="entry name" value="REGULATORY COMPONENTS OF SENSORY TRANSDUCTION SYSTEM"/>
    <property type="match status" value="1"/>
</dbReference>
<dbReference type="InterPro" id="IPR029787">
    <property type="entry name" value="Nucleotide_cyclase"/>
</dbReference>
<sequence length="306" mass="34745">MINSLSQELQYILLQALNKTDDSIAIFDQYDEIAYCNLSFANLFGFETVDMIVGKSFSQIISNSYYNKTGVNIETNDIEAWLHTANMKRRSTSHRSFEIDTKDGSWFLITEQLVDEYLFLYATNITASKIQQFELLKTQKQLASLAATDSLTGIYNRRHFYLVANNELIRCQRKNLSASIMILDIDHFKLVNDNYGHSCGDNVLKSFTDRINKELRSYDIFARIGGEEFAVLLPDANKENALDIAERCRKAISDSPFIIDGVNVAVTTSIGMYTYESDADGLEQIMKLADKNLYIAKVSGRNKICS</sequence>
<dbReference type="Pfam" id="PF12860">
    <property type="entry name" value="PAS_7"/>
    <property type="match status" value="1"/>
</dbReference>
<dbReference type="InterPro" id="IPR000160">
    <property type="entry name" value="GGDEF_dom"/>
</dbReference>
<dbReference type="Proteomes" id="UP001257914">
    <property type="component" value="Unassembled WGS sequence"/>
</dbReference>
<dbReference type="NCBIfam" id="TIGR00254">
    <property type="entry name" value="GGDEF"/>
    <property type="match status" value="1"/>
</dbReference>
<dbReference type="InterPro" id="IPR050469">
    <property type="entry name" value="Diguanylate_Cyclase"/>
</dbReference>
<name>A0ABU3QZX9_9GAMM</name>
<evidence type="ECO:0000256" key="2">
    <source>
        <dbReference type="ARBA" id="ARBA00034247"/>
    </source>
</evidence>